<dbReference type="PANTHER" id="PTHR10026">
    <property type="entry name" value="CYCLIN"/>
    <property type="match status" value="1"/>
</dbReference>
<feature type="compositionally biased region" description="Basic residues" evidence="2">
    <location>
        <begin position="267"/>
        <end position="277"/>
    </location>
</feature>
<sequence length="464" mass="51162">MSDKTWLFTDRALLTTPSIISGSWSTGTETHTRLRACRYIERCARRLGLPHDMQATAKILLHRFYMRASLKECEYHDVASSVIFICGKLGDGRNFKHIEQIISVCANDAAKSRTFAPIPETSSTFIRWKNTIMAHEEHILQLLCYDMSPELPHPHALELIKKNQGSISLQKLAFFYCDEALCTTLSVRYSAIHIAQAAVHAARLTLRGNDPRDNGAEWHQGSGLDLLKLKALALEISLAADDIQLSRLALVRETKIKDLLKSRKIRRAARAASRRPRPVTATNSLSPRSAAVPGTPSTGVTDTSPQWSPSKQVSSTSPPFAPVPDQTRTSNRPVAAAANTEALKSSNYISASIAQDSHAVRVDNGTRNMVPPSDTFISPYSKVSESKVCNLQPGYRHSTYTNGSYSQNTNIGYKPDIEKTYRPAYNPYSISHTNDASLCSTGAGAMRTTIGGHRSYNPYARPSN</sequence>
<dbReference type="SMART" id="SM00385">
    <property type="entry name" value="CYCLIN"/>
    <property type="match status" value="1"/>
</dbReference>
<dbReference type="Proteomes" id="UP000077115">
    <property type="component" value="Unassembled WGS sequence"/>
</dbReference>
<name>A0A177WRX7_BATDL</name>
<dbReference type="InterPro" id="IPR013763">
    <property type="entry name" value="Cyclin-like_dom"/>
</dbReference>
<dbReference type="GO" id="GO:0016538">
    <property type="term" value="F:cyclin-dependent protein serine/threonine kinase regulator activity"/>
    <property type="evidence" value="ECO:0007669"/>
    <property type="project" value="InterPro"/>
</dbReference>
<proteinExistence type="inferred from homology"/>
<organism evidence="4 5">
    <name type="scientific">Batrachochytrium dendrobatidis (strain JEL423)</name>
    <dbReference type="NCBI Taxonomy" id="403673"/>
    <lineage>
        <taxon>Eukaryota</taxon>
        <taxon>Fungi</taxon>
        <taxon>Fungi incertae sedis</taxon>
        <taxon>Chytridiomycota</taxon>
        <taxon>Chytridiomycota incertae sedis</taxon>
        <taxon>Chytridiomycetes</taxon>
        <taxon>Rhizophydiales</taxon>
        <taxon>Rhizophydiales incertae sedis</taxon>
        <taxon>Batrachochytrium</taxon>
    </lineage>
</organism>
<dbReference type="VEuPathDB" id="FungiDB:BDEG_26079"/>
<evidence type="ECO:0000256" key="2">
    <source>
        <dbReference type="SAM" id="MobiDB-lite"/>
    </source>
</evidence>
<dbReference type="eggNOG" id="KOG0834">
    <property type="taxonomic scope" value="Eukaryota"/>
</dbReference>
<feature type="domain" description="Cyclin-like" evidence="3">
    <location>
        <begin position="38"/>
        <end position="141"/>
    </location>
</feature>
<evidence type="ECO:0000256" key="1">
    <source>
        <dbReference type="RuleBase" id="RU000383"/>
    </source>
</evidence>
<dbReference type="InterPro" id="IPR043198">
    <property type="entry name" value="Cyclin/Ssn8"/>
</dbReference>
<accession>A0A177WRX7</accession>
<reference evidence="4 5" key="2">
    <citation type="submission" date="2016-05" db="EMBL/GenBank/DDBJ databases">
        <title>Lineage-specific infection strategies underlie the spectrum of fungal disease in amphibians.</title>
        <authorList>
            <person name="Cuomo C.A."/>
            <person name="Farrer R.A."/>
            <person name="James T."/>
            <person name="Longcore J."/>
            <person name="Birren B."/>
        </authorList>
    </citation>
    <scope>NUCLEOTIDE SEQUENCE [LARGE SCALE GENOMIC DNA]</scope>
    <source>
        <strain evidence="4 5">JEL423</strain>
    </source>
</reference>
<feature type="region of interest" description="Disordered" evidence="2">
    <location>
        <begin position="267"/>
        <end position="334"/>
    </location>
</feature>
<comment type="similarity">
    <text evidence="1">Belongs to the cyclin family.</text>
</comment>
<keyword evidence="1" id="KW-0195">Cyclin</keyword>
<dbReference type="Gene3D" id="1.10.472.10">
    <property type="entry name" value="Cyclin-like"/>
    <property type="match status" value="2"/>
</dbReference>
<evidence type="ECO:0000259" key="3">
    <source>
        <dbReference type="SMART" id="SM00385"/>
    </source>
</evidence>
<evidence type="ECO:0000313" key="5">
    <source>
        <dbReference type="Proteomes" id="UP000077115"/>
    </source>
</evidence>
<protein>
    <submittedName>
        <fullName evidence="4">Cyclin domain-containing protein</fullName>
    </submittedName>
</protein>
<dbReference type="SUPFAM" id="SSF47954">
    <property type="entry name" value="Cyclin-like"/>
    <property type="match status" value="2"/>
</dbReference>
<gene>
    <name evidence="4" type="ORF">BDEG_26079</name>
</gene>
<dbReference type="STRING" id="403673.A0A177WRX7"/>
<dbReference type="Pfam" id="PF00134">
    <property type="entry name" value="Cyclin_N"/>
    <property type="match status" value="1"/>
</dbReference>
<dbReference type="InterPro" id="IPR006671">
    <property type="entry name" value="Cyclin_N"/>
</dbReference>
<dbReference type="EMBL" id="DS022308">
    <property type="protein sequence ID" value="OAJ42652.1"/>
    <property type="molecule type" value="Genomic_DNA"/>
</dbReference>
<evidence type="ECO:0000313" key="4">
    <source>
        <dbReference type="EMBL" id="OAJ42652.1"/>
    </source>
</evidence>
<dbReference type="AlphaFoldDB" id="A0A177WRX7"/>
<reference evidence="4 5" key="1">
    <citation type="submission" date="2006-10" db="EMBL/GenBank/DDBJ databases">
        <title>The Genome Sequence of Batrachochytrium dendrobatidis JEL423.</title>
        <authorList>
            <consortium name="The Broad Institute Genome Sequencing Platform"/>
            <person name="Birren B."/>
            <person name="Lander E."/>
            <person name="Galagan J."/>
            <person name="Cuomo C."/>
            <person name="Devon K."/>
            <person name="Jaffe D."/>
            <person name="Butler J."/>
            <person name="Alvarez P."/>
            <person name="Gnerre S."/>
            <person name="Grabherr M."/>
            <person name="Kleber M."/>
            <person name="Mauceli E."/>
            <person name="Brockman W."/>
            <person name="Young S."/>
            <person name="LaButti K."/>
            <person name="Sykes S."/>
            <person name="DeCaprio D."/>
            <person name="Crawford M."/>
            <person name="Koehrsen M."/>
            <person name="Engels R."/>
            <person name="Montgomery P."/>
            <person name="Pearson M."/>
            <person name="Howarth C."/>
            <person name="Larson L."/>
            <person name="White J."/>
            <person name="O'Leary S."/>
            <person name="Kodira C."/>
            <person name="Zeng Q."/>
            <person name="Yandava C."/>
            <person name="Alvarado L."/>
            <person name="Longcore J."/>
            <person name="James T."/>
        </authorList>
    </citation>
    <scope>NUCLEOTIDE SEQUENCE [LARGE SCALE GENOMIC DNA]</scope>
    <source>
        <strain evidence="4 5">JEL423</strain>
    </source>
</reference>
<feature type="compositionally biased region" description="Polar residues" evidence="2">
    <location>
        <begin position="295"/>
        <end position="318"/>
    </location>
</feature>
<dbReference type="GO" id="GO:0006357">
    <property type="term" value="P:regulation of transcription by RNA polymerase II"/>
    <property type="evidence" value="ECO:0007669"/>
    <property type="project" value="InterPro"/>
</dbReference>
<dbReference type="InterPro" id="IPR036915">
    <property type="entry name" value="Cyclin-like_sf"/>
</dbReference>
<dbReference type="OrthoDB" id="2153683at2759"/>